<proteinExistence type="predicted"/>
<name>A0AAV2FCA6_9ROSI</name>
<organism evidence="2 3">
    <name type="scientific">Linum trigynum</name>
    <dbReference type="NCBI Taxonomy" id="586398"/>
    <lineage>
        <taxon>Eukaryota</taxon>
        <taxon>Viridiplantae</taxon>
        <taxon>Streptophyta</taxon>
        <taxon>Embryophyta</taxon>
        <taxon>Tracheophyta</taxon>
        <taxon>Spermatophyta</taxon>
        <taxon>Magnoliopsida</taxon>
        <taxon>eudicotyledons</taxon>
        <taxon>Gunneridae</taxon>
        <taxon>Pentapetalae</taxon>
        <taxon>rosids</taxon>
        <taxon>fabids</taxon>
        <taxon>Malpighiales</taxon>
        <taxon>Linaceae</taxon>
        <taxon>Linum</taxon>
    </lineage>
</organism>
<evidence type="ECO:0000313" key="2">
    <source>
        <dbReference type="EMBL" id="CAL1395275.1"/>
    </source>
</evidence>
<reference evidence="2 3" key="1">
    <citation type="submission" date="2024-04" db="EMBL/GenBank/DDBJ databases">
        <authorList>
            <person name="Fracassetti M."/>
        </authorList>
    </citation>
    <scope>NUCLEOTIDE SEQUENCE [LARGE SCALE GENOMIC DNA]</scope>
</reference>
<dbReference type="EMBL" id="OZ034819">
    <property type="protein sequence ID" value="CAL1395275.1"/>
    <property type="molecule type" value="Genomic_DNA"/>
</dbReference>
<dbReference type="AlphaFoldDB" id="A0AAV2FCA6"/>
<evidence type="ECO:0000256" key="1">
    <source>
        <dbReference type="SAM" id="MobiDB-lite"/>
    </source>
</evidence>
<keyword evidence="3" id="KW-1185">Reference proteome</keyword>
<gene>
    <name evidence="2" type="ORF">LTRI10_LOCUS35718</name>
</gene>
<feature type="compositionally biased region" description="Basic and acidic residues" evidence="1">
    <location>
        <begin position="7"/>
        <end position="19"/>
    </location>
</feature>
<sequence length="69" mass="8211">MTTPTRVTERVEREHDWTERGSPPTSTDSVADGRHGRVFALRCLFVQRREGGDEERREWFLQNFRCLVF</sequence>
<protein>
    <submittedName>
        <fullName evidence="2">Uncharacterized protein</fullName>
    </submittedName>
</protein>
<accession>A0AAV2FCA6</accession>
<dbReference type="Proteomes" id="UP001497516">
    <property type="component" value="Chromosome 6"/>
</dbReference>
<evidence type="ECO:0000313" key="3">
    <source>
        <dbReference type="Proteomes" id="UP001497516"/>
    </source>
</evidence>
<feature type="region of interest" description="Disordered" evidence="1">
    <location>
        <begin position="1"/>
        <end position="33"/>
    </location>
</feature>